<dbReference type="PANTHER" id="PTHR28244:SF1">
    <property type="entry name" value="RNA POLYMERASE I-SPECIFIC TRANSCRIPTION INITIATION FACTOR RRN11"/>
    <property type="match status" value="1"/>
</dbReference>
<feature type="region of interest" description="Disordered" evidence="1">
    <location>
        <begin position="201"/>
        <end position="255"/>
    </location>
</feature>
<dbReference type="AlphaFoldDB" id="A0A4Q9P1Q0"/>
<dbReference type="EMBL" id="ML145125">
    <property type="protein sequence ID" value="TBU58397.1"/>
    <property type="molecule type" value="Genomic_DNA"/>
</dbReference>
<gene>
    <name evidence="3" type="ORF">BD310DRAFT_927237</name>
    <name evidence="2" type="ORF">BD311DRAFT_749403</name>
</gene>
<evidence type="ECO:0000313" key="2">
    <source>
        <dbReference type="EMBL" id="TBU33196.1"/>
    </source>
</evidence>
<dbReference type="GO" id="GO:0042790">
    <property type="term" value="P:nucleolar large rRNA transcription by RNA polymerase I"/>
    <property type="evidence" value="ECO:0007669"/>
    <property type="project" value="TreeGrafter"/>
</dbReference>
<organism evidence="3 4">
    <name type="scientific">Dichomitus squalens</name>
    <dbReference type="NCBI Taxonomy" id="114155"/>
    <lineage>
        <taxon>Eukaryota</taxon>
        <taxon>Fungi</taxon>
        <taxon>Dikarya</taxon>
        <taxon>Basidiomycota</taxon>
        <taxon>Agaricomycotina</taxon>
        <taxon>Agaricomycetes</taxon>
        <taxon>Polyporales</taxon>
        <taxon>Polyporaceae</taxon>
        <taxon>Dichomitus</taxon>
    </lineage>
</organism>
<dbReference type="EMBL" id="ML143392">
    <property type="protein sequence ID" value="TBU33196.1"/>
    <property type="molecule type" value="Genomic_DNA"/>
</dbReference>
<dbReference type="GO" id="GO:0001164">
    <property type="term" value="F:RNA polymerase I core promoter sequence-specific DNA binding"/>
    <property type="evidence" value="ECO:0007669"/>
    <property type="project" value="InterPro"/>
</dbReference>
<dbReference type="InterPro" id="IPR053029">
    <property type="entry name" value="RNA_pol_I-specific_init_factor"/>
</dbReference>
<dbReference type="STRING" id="114155.A0A4Q9P1Q0"/>
<name>A0A4Q9P1Q0_9APHY</name>
<dbReference type="GO" id="GO:0001181">
    <property type="term" value="F:RNA polymerase I general transcription initiation factor activity"/>
    <property type="evidence" value="ECO:0007669"/>
    <property type="project" value="InterPro"/>
</dbReference>
<dbReference type="PANTHER" id="PTHR28244">
    <property type="entry name" value="RNA POLYMERASE I-SPECIFIC TRANSCRIPTION INITIATION FACTOR RRN11"/>
    <property type="match status" value="1"/>
</dbReference>
<sequence>MSSSEYSFIFSSLGSKQPNNTRKVHIRRLYDILQLCIQRQDWARAKHAWAILARCREVDWRAMWSTSVLLLGEGGAQDELTQINEDRVRFLSIMMRQHPDERESILKELVLRLIHAGMHRRALEQLDLYLPSYPYQDNPVLHVYAGLVTLYLAQPENDVSSETNYRTGWDLNLVRDAQAHFERARIVDPSNVVAEAFLSQLPGATEPARDRHSPESDDDTMRVDETVQARKRTRTGSTAGRDRMLLATMNRERSQ</sequence>
<keyword evidence="4" id="KW-1185">Reference proteome</keyword>
<dbReference type="GO" id="GO:0017025">
    <property type="term" value="F:TBP-class protein binding"/>
    <property type="evidence" value="ECO:0007669"/>
    <property type="project" value="TreeGrafter"/>
</dbReference>
<dbReference type="InterPro" id="IPR007224">
    <property type="entry name" value="TIF_Rrn11"/>
</dbReference>
<reference evidence="3 4" key="1">
    <citation type="submission" date="2019-01" db="EMBL/GenBank/DDBJ databases">
        <title>Draft genome sequences of three monokaryotic isolates of the white-rot basidiomycete fungus Dichomitus squalens.</title>
        <authorList>
            <consortium name="DOE Joint Genome Institute"/>
            <person name="Lopez S.C."/>
            <person name="Andreopoulos B."/>
            <person name="Pangilinan J."/>
            <person name="Lipzen A."/>
            <person name="Riley R."/>
            <person name="Ahrendt S."/>
            <person name="Ng V."/>
            <person name="Barry K."/>
            <person name="Daum C."/>
            <person name="Grigoriev I.V."/>
            <person name="Hilden K.S."/>
            <person name="Makela M.R."/>
            <person name="de Vries R.P."/>
        </authorList>
    </citation>
    <scope>NUCLEOTIDE SEQUENCE [LARGE SCALE GENOMIC DNA]</scope>
    <source>
        <strain evidence="3 4">CBS 464.89</strain>
        <strain evidence="2">OM18370.1</strain>
    </source>
</reference>
<evidence type="ECO:0000256" key="1">
    <source>
        <dbReference type="SAM" id="MobiDB-lite"/>
    </source>
</evidence>
<dbReference type="Pfam" id="PF04090">
    <property type="entry name" value="Rrn11"/>
    <property type="match status" value="1"/>
</dbReference>
<dbReference type="GO" id="GO:0070860">
    <property type="term" value="C:RNA polymerase I core factor complex"/>
    <property type="evidence" value="ECO:0007669"/>
    <property type="project" value="TreeGrafter"/>
</dbReference>
<evidence type="ECO:0000313" key="3">
    <source>
        <dbReference type="EMBL" id="TBU58397.1"/>
    </source>
</evidence>
<dbReference type="Proteomes" id="UP000292082">
    <property type="component" value="Unassembled WGS sequence"/>
</dbReference>
<dbReference type="OrthoDB" id="2159786at2759"/>
<feature type="compositionally biased region" description="Basic and acidic residues" evidence="1">
    <location>
        <begin position="207"/>
        <end position="228"/>
    </location>
</feature>
<evidence type="ECO:0000313" key="4">
    <source>
        <dbReference type="Proteomes" id="UP000292082"/>
    </source>
</evidence>
<dbReference type="Proteomes" id="UP000292957">
    <property type="component" value="Unassembled WGS sequence"/>
</dbReference>
<protein>
    <submittedName>
        <fullName evidence="3">Uncharacterized protein</fullName>
    </submittedName>
</protein>
<feature type="compositionally biased region" description="Basic and acidic residues" evidence="1">
    <location>
        <begin position="240"/>
        <end position="255"/>
    </location>
</feature>
<proteinExistence type="predicted"/>
<accession>A0A4Q9P1Q0</accession>